<evidence type="ECO:0000256" key="1">
    <source>
        <dbReference type="SAM" id="Coils"/>
    </source>
</evidence>
<dbReference type="AlphaFoldDB" id="A0A0K8MER7"/>
<gene>
    <name evidence="3" type="ORF">Cva_01688</name>
</gene>
<protein>
    <submittedName>
        <fullName evidence="3">Helix-turn-helix protein</fullName>
    </submittedName>
</protein>
<dbReference type="InterPro" id="IPR010982">
    <property type="entry name" value="Lambda_DNA-bd_dom_sf"/>
</dbReference>
<dbReference type="SMART" id="SM00530">
    <property type="entry name" value="HTH_XRE"/>
    <property type="match status" value="1"/>
</dbReference>
<evidence type="ECO:0000259" key="2">
    <source>
        <dbReference type="PROSITE" id="PS50943"/>
    </source>
</evidence>
<dbReference type="CDD" id="cd00093">
    <property type="entry name" value="HTH_XRE"/>
    <property type="match status" value="1"/>
</dbReference>
<comment type="caution">
    <text evidence="3">The sequence shown here is derived from an EMBL/GenBank/DDBJ whole genome shotgun (WGS) entry which is preliminary data.</text>
</comment>
<evidence type="ECO:0000313" key="3">
    <source>
        <dbReference type="EMBL" id="GAO99016.1"/>
    </source>
</evidence>
<dbReference type="EMBL" id="BBVC01000115">
    <property type="protein sequence ID" value="GAO99016.1"/>
    <property type="molecule type" value="Genomic_DNA"/>
</dbReference>
<dbReference type="InterPro" id="IPR001387">
    <property type="entry name" value="Cro/C1-type_HTH"/>
</dbReference>
<name>A0A0K8MER7_9PROT</name>
<dbReference type="InterPro" id="IPR013435">
    <property type="entry name" value="Mobile_mystery_prot_A"/>
</dbReference>
<keyword evidence="1" id="KW-0175">Coiled coil</keyword>
<dbReference type="Proteomes" id="UP000036771">
    <property type="component" value="Unassembled WGS sequence"/>
</dbReference>
<dbReference type="NCBIfam" id="TIGR02612">
    <property type="entry name" value="mob_myst_A"/>
    <property type="match status" value="1"/>
</dbReference>
<feature type="coiled-coil region" evidence="1">
    <location>
        <begin position="95"/>
        <end position="122"/>
    </location>
</feature>
<reference evidence="3 4" key="1">
    <citation type="submission" date="2015-03" db="EMBL/GenBank/DDBJ databases">
        <title>Caedibacter varicaedens, whole genome shotgun sequence.</title>
        <authorList>
            <person name="Suzuki H."/>
            <person name="Dapper A.L."/>
            <person name="Gibson A.K."/>
            <person name="Jackson C."/>
            <person name="Lee H."/>
            <person name="Pejaver V.R."/>
            <person name="Doak T."/>
            <person name="Lynch M."/>
        </authorList>
    </citation>
    <scope>NUCLEOTIDE SEQUENCE [LARGE SCALE GENOMIC DNA]</scope>
</reference>
<feature type="domain" description="HTH cro/C1-type" evidence="2">
    <location>
        <begin position="7"/>
        <end position="63"/>
    </location>
</feature>
<dbReference type="GO" id="GO:0003677">
    <property type="term" value="F:DNA binding"/>
    <property type="evidence" value="ECO:0007669"/>
    <property type="project" value="InterPro"/>
</dbReference>
<dbReference type="STRING" id="1629334.Cva_01688"/>
<proteinExistence type="predicted"/>
<accession>A0A0K8MER7</accession>
<sequence length="128" mass="15251">MPSQGWIKTIRMALKMTSKQLGKRIQKTQQNVSILEKNEVEGTITLQSLEEMARVLNCKFYYAFIPEDSLEERFKKQILKKAQEEMAYISHSMRLENQDTSREEIEHQMKEIARELEQKNTQRIWDAK</sequence>
<dbReference type="Pfam" id="PF01381">
    <property type="entry name" value="HTH_3"/>
    <property type="match status" value="1"/>
</dbReference>
<dbReference type="Gene3D" id="1.10.260.40">
    <property type="entry name" value="lambda repressor-like DNA-binding domains"/>
    <property type="match status" value="1"/>
</dbReference>
<organism evidence="3 4">
    <name type="scientific">Caedimonas varicaedens</name>
    <dbReference type="NCBI Taxonomy" id="1629334"/>
    <lineage>
        <taxon>Bacteria</taxon>
        <taxon>Pseudomonadati</taxon>
        <taxon>Pseudomonadota</taxon>
        <taxon>Alphaproteobacteria</taxon>
        <taxon>Holosporales</taxon>
        <taxon>Caedimonadaceae</taxon>
        <taxon>Caedimonas</taxon>
    </lineage>
</organism>
<dbReference type="PROSITE" id="PS50943">
    <property type="entry name" value="HTH_CROC1"/>
    <property type="match status" value="1"/>
</dbReference>
<keyword evidence="4" id="KW-1185">Reference proteome</keyword>
<evidence type="ECO:0000313" key="4">
    <source>
        <dbReference type="Proteomes" id="UP000036771"/>
    </source>
</evidence>
<dbReference type="SUPFAM" id="SSF47413">
    <property type="entry name" value="lambda repressor-like DNA-binding domains"/>
    <property type="match status" value="1"/>
</dbReference>